<dbReference type="EMBL" id="CAMTCP010000293">
    <property type="protein sequence ID" value="CAI3694400.1"/>
    <property type="molecule type" value="Genomic_DNA"/>
</dbReference>
<evidence type="ECO:0000313" key="1">
    <source>
        <dbReference type="EMBL" id="CAI3694400.1"/>
    </source>
</evidence>
<dbReference type="Pfam" id="PF08890">
    <property type="entry name" value="Phage_TAC_5"/>
    <property type="match status" value="1"/>
</dbReference>
<gene>
    <name evidence="1" type="ORF">CNEO2_900020</name>
</gene>
<comment type="caution">
    <text evidence="1">The sequence shown here is derived from an EMBL/GenBank/DDBJ whole genome shotgun (WGS) entry which is preliminary data.</text>
</comment>
<evidence type="ECO:0000313" key="2">
    <source>
        <dbReference type="Proteomes" id="UP001189143"/>
    </source>
</evidence>
<evidence type="ECO:0008006" key="3">
    <source>
        <dbReference type="Google" id="ProtNLM"/>
    </source>
</evidence>
<dbReference type="Proteomes" id="UP001189143">
    <property type="component" value="Unassembled WGS sequence"/>
</dbReference>
<dbReference type="InterPro" id="IPR014986">
    <property type="entry name" value="XkdN-like"/>
</dbReference>
<name>A0AAD1YL90_9CLOT</name>
<sequence>MENKNTYADFMMDAFEESPEVERTITIGGKAKKMKFKAIPAGKGDELRKKNRKVNIANGVKIFESNQEGFGADLIIETTVFPDLKNAEFQEGWGVRGARELLAAMKTRMTDGEYSEWSRVVSEINGYDKAMNELIDEAKN</sequence>
<proteinExistence type="predicted"/>
<dbReference type="InterPro" id="IPR038559">
    <property type="entry name" value="XkdN-like_sf"/>
</dbReference>
<accession>A0AAD1YL90</accession>
<reference evidence="1" key="1">
    <citation type="submission" date="2022-10" db="EMBL/GenBank/DDBJ databases">
        <authorList>
            <person name="Aires J."/>
            <person name="Mesa V."/>
        </authorList>
    </citation>
    <scope>NUCLEOTIDE SEQUENCE</scope>
    <source>
        <strain evidence="1">Clostridium neonatale JD116</strain>
    </source>
</reference>
<dbReference type="AlphaFoldDB" id="A0AAD1YL90"/>
<dbReference type="RefSeq" id="WP_317049945.1">
    <property type="nucleotide sequence ID" value="NZ_CAMRXC010000286.1"/>
</dbReference>
<dbReference type="Gene3D" id="3.30.2220.30">
    <property type="match status" value="1"/>
</dbReference>
<protein>
    <recommendedName>
        <fullName evidence="3">Phage XkdN-like protein</fullName>
    </recommendedName>
</protein>
<organism evidence="1 2">
    <name type="scientific">Clostridium neonatale</name>
    <dbReference type="NCBI Taxonomy" id="137838"/>
    <lineage>
        <taxon>Bacteria</taxon>
        <taxon>Bacillati</taxon>
        <taxon>Bacillota</taxon>
        <taxon>Clostridia</taxon>
        <taxon>Eubacteriales</taxon>
        <taxon>Clostridiaceae</taxon>
        <taxon>Clostridium</taxon>
    </lineage>
</organism>